<dbReference type="PANTHER" id="PTHR47683">
    <property type="entry name" value="PSEUDOURIDINE SYNTHASE FAMILY PROTEIN-RELATED"/>
    <property type="match status" value="1"/>
</dbReference>
<evidence type="ECO:0000313" key="5">
    <source>
        <dbReference type="EMBL" id="QEH34946.1"/>
    </source>
</evidence>
<dbReference type="PROSITE" id="PS01149">
    <property type="entry name" value="PSI_RSU"/>
    <property type="match status" value="1"/>
</dbReference>
<proteinExistence type="inferred from homology"/>
<dbReference type="AlphaFoldDB" id="A0A5B9W2V3"/>
<dbReference type="InterPro" id="IPR050343">
    <property type="entry name" value="RsuA_PseudoU_synthase"/>
</dbReference>
<dbReference type="GO" id="GO:0009982">
    <property type="term" value="F:pseudouridine synthase activity"/>
    <property type="evidence" value="ECO:0007669"/>
    <property type="project" value="InterPro"/>
</dbReference>
<dbReference type="EC" id="5.4.99.-" evidence="3"/>
<dbReference type="GO" id="GO:0140098">
    <property type="term" value="F:catalytic activity, acting on RNA"/>
    <property type="evidence" value="ECO:0007669"/>
    <property type="project" value="UniProtKB-ARBA"/>
</dbReference>
<sequence length="210" mass="23278">MARPRYLKLFKPYDVLCQFTDEGGRATLKDFVAEPGVYPVGRLDRDSEGLLLLTDDGPLAHRLIDPKFEHPRTYLVQVERVPGEEALEALRRGVVLKDGPTRPAEAVLLPEEPPLPDRSPPIRFRKNVPTAWLSLTLREGRNRQVRRMTAAVGFPTLRLVRVAIGPIGLEGLSPGECRALDDREAAALRAACVPRGQAGAGRPRRPRGRS</sequence>
<feature type="domain" description="Pseudouridine synthase RsuA/RluA-like" evidence="4">
    <location>
        <begin position="7"/>
        <end position="151"/>
    </location>
</feature>
<dbReference type="InterPro" id="IPR018496">
    <property type="entry name" value="PsdUridine_synth_RsuA/RluB_CS"/>
</dbReference>
<dbReference type="GO" id="GO:0003723">
    <property type="term" value="F:RNA binding"/>
    <property type="evidence" value="ECO:0007669"/>
    <property type="project" value="InterPro"/>
</dbReference>
<accession>A0A5B9W2V3</accession>
<evidence type="ECO:0000256" key="2">
    <source>
        <dbReference type="ARBA" id="ARBA00023235"/>
    </source>
</evidence>
<dbReference type="InterPro" id="IPR042092">
    <property type="entry name" value="PsdUridine_s_RsuA/RluB/E/F_cat"/>
</dbReference>
<protein>
    <recommendedName>
        <fullName evidence="3">Pseudouridine synthase</fullName>
        <ecNumber evidence="3">5.4.99.-</ecNumber>
    </recommendedName>
</protein>
<dbReference type="OrthoDB" id="9807213at2"/>
<evidence type="ECO:0000256" key="1">
    <source>
        <dbReference type="ARBA" id="ARBA00008348"/>
    </source>
</evidence>
<dbReference type="InterPro" id="IPR006145">
    <property type="entry name" value="PsdUridine_synth_RsuA/RluA"/>
</dbReference>
<dbReference type="EMBL" id="CP042997">
    <property type="protein sequence ID" value="QEH34946.1"/>
    <property type="molecule type" value="Genomic_DNA"/>
</dbReference>
<reference evidence="5 6" key="1">
    <citation type="submission" date="2019-08" db="EMBL/GenBank/DDBJ databases">
        <title>Deep-cultivation of Planctomycetes and their phenomic and genomic characterization uncovers novel biology.</title>
        <authorList>
            <person name="Wiegand S."/>
            <person name="Jogler M."/>
            <person name="Boedeker C."/>
            <person name="Pinto D."/>
            <person name="Vollmers J."/>
            <person name="Rivas-Marin E."/>
            <person name="Kohn T."/>
            <person name="Peeters S.H."/>
            <person name="Heuer A."/>
            <person name="Rast P."/>
            <person name="Oberbeckmann S."/>
            <person name="Bunk B."/>
            <person name="Jeske O."/>
            <person name="Meyerdierks A."/>
            <person name="Storesund J.E."/>
            <person name="Kallscheuer N."/>
            <person name="Luecker S."/>
            <person name="Lage O.M."/>
            <person name="Pohl T."/>
            <person name="Merkel B.J."/>
            <person name="Hornburger P."/>
            <person name="Mueller R.-W."/>
            <person name="Bruemmer F."/>
            <person name="Labrenz M."/>
            <person name="Spormann A.M."/>
            <person name="Op den Camp H."/>
            <person name="Overmann J."/>
            <person name="Amann R."/>
            <person name="Jetten M.S.M."/>
            <person name="Mascher T."/>
            <person name="Medema M.H."/>
            <person name="Devos D.P."/>
            <person name="Kaster A.-K."/>
            <person name="Ovreas L."/>
            <person name="Rohde M."/>
            <person name="Galperin M.Y."/>
            <person name="Jogler C."/>
        </authorList>
    </citation>
    <scope>NUCLEOTIDE SEQUENCE [LARGE SCALE GENOMIC DNA]</scope>
    <source>
        <strain evidence="5 6">OJF2</strain>
    </source>
</reference>
<dbReference type="PANTHER" id="PTHR47683:SF2">
    <property type="entry name" value="RNA-BINDING S4 DOMAIN-CONTAINING PROTEIN"/>
    <property type="match status" value="1"/>
</dbReference>
<dbReference type="KEGG" id="agv:OJF2_34910"/>
<evidence type="ECO:0000313" key="6">
    <source>
        <dbReference type="Proteomes" id="UP000324233"/>
    </source>
</evidence>
<dbReference type="SUPFAM" id="SSF55120">
    <property type="entry name" value="Pseudouridine synthase"/>
    <property type="match status" value="1"/>
</dbReference>
<dbReference type="Proteomes" id="UP000324233">
    <property type="component" value="Chromosome"/>
</dbReference>
<comment type="similarity">
    <text evidence="1 3">Belongs to the pseudouridine synthase RsuA family.</text>
</comment>
<dbReference type="InterPro" id="IPR020103">
    <property type="entry name" value="PsdUridine_synth_cat_dom_sf"/>
</dbReference>
<dbReference type="RefSeq" id="WP_148594805.1">
    <property type="nucleotide sequence ID" value="NZ_CP042997.1"/>
</dbReference>
<dbReference type="GO" id="GO:0006364">
    <property type="term" value="P:rRNA processing"/>
    <property type="evidence" value="ECO:0007669"/>
    <property type="project" value="UniProtKB-ARBA"/>
</dbReference>
<name>A0A5B9W2V3_9BACT</name>
<dbReference type="Gene3D" id="3.30.70.580">
    <property type="entry name" value="Pseudouridine synthase I, catalytic domain, N-terminal subdomain"/>
    <property type="match status" value="1"/>
</dbReference>
<dbReference type="NCBIfam" id="TIGR00093">
    <property type="entry name" value="pseudouridine synthase"/>
    <property type="match status" value="1"/>
</dbReference>
<dbReference type="GO" id="GO:0001522">
    <property type="term" value="P:pseudouridine synthesis"/>
    <property type="evidence" value="ECO:0007669"/>
    <property type="project" value="InterPro"/>
</dbReference>
<organism evidence="5 6">
    <name type="scientific">Aquisphaera giovannonii</name>
    <dbReference type="NCBI Taxonomy" id="406548"/>
    <lineage>
        <taxon>Bacteria</taxon>
        <taxon>Pseudomonadati</taxon>
        <taxon>Planctomycetota</taxon>
        <taxon>Planctomycetia</taxon>
        <taxon>Isosphaerales</taxon>
        <taxon>Isosphaeraceae</taxon>
        <taxon>Aquisphaera</taxon>
    </lineage>
</organism>
<evidence type="ECO:0000256" key="3">
    <source>
        <dbReference type="RuleBase" id="RU003887"/>
    </source>
</evidence>
<dbReference type="InterPro" id="IPR000748">
    <property type="entry name" value="PsdUridine_synth_RsuA/RluB/E/F"/>
</dbReference>
<evidence type="ECO:0000259" key="4">
    <source>
        <dbReference type="Pfam" id="PF00849"/>
    </source>
</evidence>
<dbReference type="Pfam" id="PF00849">
    <property type="entry name" value="PseudoU_synth_2"/>
    <property type="match status" value="1"/>
</dbReference>
<gene>
    <name evidence="5" type="primary">rluE</name>
    <name evidence="5" type="ORF">OJF2_34910</name>
</gene>
<dbReference type="InterPro" id="IPR020094">
    <property type="entry name" value="TruA/RsuA/RluB/E/F_N"/>
</dbReference>
<dbReference type="Gene3D" id="3.30.70.1560">
    <property type="entry name" value="Alpha-L RNA-binding motif"/>
    <property type="match status" value="1"/>
</dbReference>
<keyword evidence="6" id="KW-1185">Reference proteome</keyword>
<keyword evidence="2 3" id="KW-0413">Isomerase</keyword>